<evidence type="ECO:0000313" key="2">
    <source>
        <dbReference type="WBParaSite" id="nRc.2.0.1.t06523-RA"/>
    </source>
</evidence>
<accession>A0A915HYL5</accession>
<evidence type="ECO:0000313" key="1">
    <source>
        <dbReference type="Proteomes" id="UP000887565"/>
    </source>
</evidence>
<name>A0A915HYL5_ROMCU</name>
<organism evidence="1 2">
    <name type="scientific">Romanomermis culicivorax</name>
    <name type="common">Nematode worm</name>
    <dbReference type="NCBI Taxonomy" id="13658"/>
    <lineage>
        <taxon>Eukaryota</taxon>
        <taxon>Metazoa</taxon>
        <taxon>Ecdysozoa</taxon>
        <taxon>Nematoda</taxon>
        <taxon>Enoplea</taxon>
        <taxon>Dorylaimia</taxon>
        <taxon>Mermithida</taxon>
        <taxon>Mermithoidea</taxon>
        <taxon>Mermithidae</taxon>
        <taxon>Romanomermis</taxon>
    </lineage>
</organism>
<dbReference type="Proteomes" id="UP000887565">
    <property type="component" value="Unplaced"/>
</dbReference>
<reference evidence="2" key="1">
    <citation type="submission" date="2022-11" db="UniProtKB">
        <authorList>
            <consortium name="WormBaseParasite"/>
        </authorList>
    </citation>
    <scope>IDENTIFICATION</scope>
</reference>
<dbReference type="WBParaSite" id="nRc.2.0.1.t06523-RA">
    <property type="protein sequence ID" value="nRc.2.0.1.t06523-RA"/>
    <property type="gene ID" value="nRc.2.0.1.g06523"/>
</dbReference>
<sequence length="222" mass="24986">MKYSIPGSNLTKRGMLLYHIDEIYINRSSPYHLKLSGILFIIIVTCMNFSGGDLINCYSCMSYIYKLSFKSLGHGKVYFAPEIFTDLCEHIPHYRGAIGIHHRCQTTCPEADTAISGVAMTACRYLSTNGFKSSGVAENLRYAEQCAVVNMTSLMERQPPRWTETRATACSCKSSLCNTVSFESKSSLADHPTPPLNRHAGPHFSSILLCLFCTWFYFCIRR</sequence>
<protein>
    <submittedName>
        <fullName evidence="2">Uncharacterized protein</fullName>
    </submittedName>
</protein>
<keyword evidence="1" id="KW-1185">Reference proteome</keyword>
<dbReference type="Pfam" id="PF06579">
    <property type="entry name" value="Ly-6_related"/>
    <property type="match status" value="1"/>
</dbReference>
<dbReference type="InterPro" id="IPR010558">
    <property type="entry name" value="Ly-6-related"/>
</dbReference>
<dbReference type="AlphaFoldDB" id="A0A915HYL5"/>
<proteinExistence type="predicted"/>